<evidence type="ECO:0000313" key="1">
    <source>
        <dbReference type="EMBL" id="QDV43227.1"/>
    </source>
</evidence>
<dbReference type="InterPro" id="IPR029044">
    <property type="entry name" value="Nucleotide-diphossugar_trans"/>
</dbReference>
<sequence length="252" mass="29107">MSLAILYVNSKDSDAKYVKEAVKSAVSFREHLPDARYYLYTNFEGDEPGLAVFDEVVQRDFIVPDQFKNRVHLNGQMFVKHAAMLDLEEDNVLYLGADTYALKDDVAELERVLERFDIAAAHAPVRINTEIGNSSIPEVPKAFPELNCDLILYRNSPDVRSFIEKWKSAYFEDMFSHPHDQGTFRYLLYLSNLRLCVLPAEYNYRGHAFREDTVILQNRYALQQYIASNGRPGKPFLRRLLDPIKNSLFAQP</sequence>
<organism evidence="1 2">
    <name type="scientific">Stieleria neptunia</name>
    <dbReference type="NCBI Taxonomy" id="2527979"/>
    <lineage>
        <taxon>Bacteria</taxon>
        <taxon>Pseudomonadati</taxon>
        <taxon>Planctomycetota</taxon>
        <taxon>Planctomycetia</taxon>
        <taxon>Pirellulales</taxon>
        <taxon>Pirellulaceae</taxon>
        <taxon>Stieleria</taxon>
    </lineage>
</organism>
<protein>
    <submittedName>
        <fullName evidence="1">Uncharacterized protein</fullName>
    </submittedName>
</protein>
<name>A0A518HQY9_9BACT</name>
<dbReference type="AlphaFoldDB" id="A0A518HQY9"/>
<evidence type="ECO:0000313" key="2">
    <source>
        <dbReference type="Proteomes" id="UP000319004"/>
    </source>
</evidence>
<dbReference type="EMBL" id="CP037423">
    <property type="protein sequence ID" value="QDV43227.1"/>
    <property type="molecule type" value="Genomic_DNA"/>
</dbReference>
<gene>
    <name evidence="1" type="ORF">Enr13x_30820</name>
</gene>
<dbReference type="KEGG" id="snep:Enr13x_30820"/>
<dbReference type="OrthoDB" id="186344at2"/>
<dbReference type="Proteomes" id="UP000319004">
    <property type="component" value="Chromosome"/>
</dbReference>
<dbReference type="SUPFAM" id="SSF53448">
    <property type="entry name" value="Nucleotide-diphospho-sugar transferases"/>
    <property type="match status" value="1"/>
</dbReference>
<dbReference type="Gene3D" id="3.90.550.10">
    <property type="entry name" value="Spore Coat Polysaccharide Biosynthesis Protein SpsA, Chain A"/>
    <property type="match status" value="1"/>
</dbReference>
<dbReference type="RefSeq" id="WP_145387174.1">
    <property type="nucleotide sequence ID" value="NZ_CP037423.1"/>
</dbReference>
<proteinExistence type="predicted"/>
<keyword evidence="2" id="KW-1185">Reference proteome</keyword>
<reference evidence="1 2" key="1">
    <citation type="submission" date="2019-03" db="EMBL/GenBank/DDBJ databases">
        <title>Deep-cultivation of Planctomycetes and their phenomic and genomic characterization uncovers novel biology.</title>
        <authorList>
            <person name="Wiegand S."/>
            <person name="Jogler M."/>
            <person name="Boedeker C."/>
            <person name="Pinto D."/>
            <person name="Vollmers J."/>
            <person name="Rivas-Marin E."/>
            <person name="Kohn T."/>
            <person name="Peeters S.H."/>
            <person name="Heuer A."/>
            <person name="Rast P."/>
            <person name="Oberbeckmann S."/>
            <person name="Bunk B."/>
            <person name="Jeske O."/>
            <person name="Meyerdierks A."/>
            <person name="Storesund J.E."/>
            <person name="Kallscheuer N."/>
            <person name="Luecker S."/>
            <person name="Lage O.M."/>
            <person name="Pohl T."/>
            <person name="Merkel B.J."/>
            <person name="Hornburger P."/>
            <person name="Mueller R.-W."/>
            <person name="Bruemmer F."/>
            <person name="Labrenz M."/>
            <person name="Spormann A.M."/>
            <person name="Op den Camp H."/>
            <person name="Overmann J."/>
            <person name="Amann R."/>
            <person name="Jetten M.S.M."/>
            <person name="Mascher T."/>
            <person name="Medema M.H."/>
            <person name="Devos D.P."/>
            <person name="Kaster A.-K."/>
            <person name="Ovreas L."/>
            <person name="Rohde M."/>
            <person name="Galperin M.Y."/>
            <person name="Jogler C."/>
        </authorList>
    </citation>
    <scope>NUCLEOTIDE SEQUENCE [LARGE SCALE GENOMIC DNA]</scope>
    <source>
        <strain evidence="1 2">Enr13</strain>
    </source>
</reference>
<accession>A0A518HQY9</accession>